<dbReference type="SUPFAM" id="SSF46785">
    <property type="entry name" value="Winged helix' DNA-binding domain"/>
    <property type="match status" value="1"/>
</dbReference>
<name>A0A8H9IW57_9PSEU</name>
<evidence type="ECO:0000313" key="5">
    <source>
        <dbReference type="EMBL" id="GHF68661.1"/>
    </source>
</evidence>
<dbReference type="SMART" id="SM00345">
    <property type="entry name" value="HTH_GNTR"/>
    <property type="match status" value="1"/>
</dbReference>
<dbReference type="InterPro" id="IPR036388">
    <property type="entry name" value="WH-like_DNA-bd_sf"/>
</dbReference>
<dbReference type="PANTHER" id="PTHR38445:SF9">
    <property type="entry name" value="HTH-TYPE TRANSCRIPTIONAL REPRESSOR YTRA"/>
    <property type="match status" value="1"/>
</dbReference>
<sequence>MAPWRQVRDQIVRLAQAGTLRPGTRLPPIRQLARDLGLAAGTVARAYRELETEGWVSTGGARGTVIAEPASPPDQTALLREAASRYAAFARELGADADAAAEAVRAAYQEQ</sequence>
<reference evidence="5" key="1">
    <citation type="journal article" date="2014" name="Int. J. Syst. Evol. Microbiol.">
        <title>Complete genome sequence of Corynebacterium casei LMG S-19264T (=DSM 44701T), isolated from a smear-ripened cheese.</title>
        <authorList>
            <consortium name="US DOE Joint Genome Institute (JGI-PGF)"/>
            <person name="Walter F."/>
            <person name="Albersmeier A."/>
            <person name="Kalinowski J."/>
            <person name="Ruckert C."/>
        </authorList>
    </citation>
    <scope>NUCLEOTIDE SEQUENCE</scope>
    <source>
        <strain evidence="5">CGMCC 4.7679</strain>
    </source>
</reference>
<dbReference type="EMBL" id="BNAV01000007">
    <property type="protein sequence ID" value="GHF68661.1"/>
    <property type="molecule type" value="Genomic_DNA"/>
</dbReference>
<evidence type="ECO:0000259" key="4">
    <source>
        <dbReference type="PROSITE" id="PS50949"/>
    </source>
</evidence>
<dbReference type="InterPro" id="IPR036390">
    <property type="entry name" value="WH_DNA-bd_sf"/>
</dbReference>
<gene>
    <name evidence="5" type="ORF">GCM10017566_48130</name>
</gene>
<evidence type="ECO:0000256" key="3">
    <source>
        <dbReference type="ARBA" id="ARBA00023163"/>
    </source>
</evidence>
<dbReference type="GO" id="GO:0003700">
    <property type="term" value="F:DNA-binding transcription factor activity"/>
    <property type="evidence" value="ECO:0007669"/>
    <property type="project" value="InterPro"/>
</dbReference>
<dbReference type="Proteomes" id="UP000658656">
    <property type="component" value="Unassembled WGS sequence"/>
</dbReference>
<keyword evidence="3" id="KW-0804">Transcription</keyword>
<keyword evidence="6" id="KW-1185">Reference proteome</keyword>
<keyword evidence="2" id="KW-0238">DNA-binding</keyword>
<dbReference type="InterPro" id="IPR000524">
    <property type="entry name" value="Tscrpt_reg_HTH_GntR"/>
</dbReference>
<evidence type="ECO:0000313" key="6">
    <source>
        <dbReference type="Proteomes" id="UP000658656"/>
    </source>
</evidence>
<proteinExistence type="predicted"/>
<evidence type="ECO:0000256" key="1">
    <source>
        <dbReference type="ARBA" id="ARBA00023015"/>
    </source>
</evidence>
<dbReference type="PROSITE" id="PS50949">
    <property type="entry name" value="HTH_GNTR"/>
    <property type="match status" value="1"/>
</dbReference>
<dbReference type="CDD" id="cd07377">
    <property type="entry name" value="WHTH_GntR"/>
    <property type="match status" value="1"/>
</dbReference>
<dbReference type="PANTHER" id="PTHR38445">
    <property type="entry name" value="HTH-TYPE TRANSCRIPTIONAL REPRESSOR YTRA"/>
    <property type="match status" value="1"/>
</dbReference>
<comment type="caution">
    <text evidence="5">The sequence shown here is derived from an EMBL/GenBank/DDBJ whole genome shotgun (WGS) entry which is preliminary data.</text>
</comment>
<dbReference type="AlphaFoldDB" id="A0A8H9IW57"/>
<accession>A0A8H9IW57</accession>
<organism evidence="5 6">
    <name type="scientific">Amycolatopsis bartoniae</name>
    <dbReference type="NCBI Taxonomy" id="941986"/>
    <lineage>
        <taxon>Bacteria</taxon>
        <taxon>Bacillati</taxon>
        <taxon>Actinomycetota</taxon>
        <taxon>Actinomycetes</taxon>
        <taxon>Pseudonocardiales</taxon>
        <taxon>Pseudonocardiaceae</taxon>
        <taxon>Amycolatopsis</taxon>
    </lineage>
</organism>
<dbReference type="Gene3D" id="1.10.10.10">
    <property type="entry name" value="Winged helix-like DNA-binding domain superfamily/Winged helix DNA-binding domain"/>
    <property type="match status" value="1"/>
</dbReference>
<protein>
    <recommendedName>
        <fullName evidence="4">HTH gntR-type domain-containing protein</fullName>
    </recommendedName>
</protein>
<dbReference type="GO" id="GO:0003677">
    <property type="term" value="F:DNA binding"/>
    <property type="evidence" value="ECO:0007669"/>
    <property type="project" value="UniProtKB-KW"/>
</dbReference>
<evidence type="ECO:0000256" key="2">
    <source>
        <dbReference type="ARBA" id="ARBA00023125"/>
    </source>
</evidence>
<reference evidence="5" key="2">
    <citation type="submission" date="2020-09" db="EMBL/GenBank/DDBJ databases">
        <authorList>
            <person name="Sun Q."/>
            <person name="Zhou Y."/>
        </authorList>
    </citation>
    <scope>NUCLEOTIDE SEQUENCE</scope>
    <source>
        <strain evidence="5">CGMCC 4.7679</strain>
    </source>
</reference>
<dbReference type="Pfam" id="PF00392">
    <property type="entry name" value="GntR"/>
    <property type="match status" value="1"/>
</dbReference>
<feature type="domain" description="HTH gntR-type" evidence="4">
    <location>
        <begin position="1"/>
        <end position="69"/>
    </location>
</feature>
<keyword evidence="1" id="KW-0805">Transcription regulation</keyword>